<dbReference type="PANTHER" id="PTHR43028:SF5">
    <property type="entry name" value="3'(2'),5'-BISPHOSPHATE NUCLEOTIDASE 1"/>
    <property type="match status" value="1"/>
</dbReference>
<keyword evidence="7 9" id="KW-0460">Magnesium</keyword>
<feature type="binding site" evidence="10">
    <location>
        <position position="86"/>
    </location>
    <ligand>
        <name>Mg(2+)</name>
        <dbReference type="ChEBI" id="CHEBI:18420"/>
        <label>1</label>
        <note>catalytic</note>
    </ligand>
</feature>
<feature type="binding site" evidence="9">
    <location>
        <position position="84"/>
    </location>
    <ligand>
        <name>Mg(2+)</name>
        <dbReference type="ChEBI" id="CHEBI:18420"/>
        <label>1</label>
    </ligand>
</feature>
<proteinExistence type="inferred from homology"/>
<gene>
    <name evidence="9 11" type="primary">cysQ</name>
    <name evidence="11" type="ordered locus">RMA_0409</name>
</gene>
<sequence>MIMNNNLINALKDLIINTGKIALDIKKAGILTDIKSDGSVVTNADKEISKIIYQTLQTLTSQIAIVCEEQPLPIFSSDTFWLIDPIDGTWSYVNGKSTYTVNIGLIENGFPTIGLIYHPETAKLYYTDVNGRLKIEQNSKEIFVNHEPKHEEFNAVIGFYNSNKATKEFLSKYSFGQINAIGSSIKLCLIAEGAADIYPKFGQTMEWDIAAGHALIKAGGGNILDTHGQEITYGKESFANPNFFACSKYWLEREARLHRY</sequence>
<dbReference type="Proteomes" id="UP000001311">
    <property type="component" value="Chromosome"/>
</dbReference>
<feature type="binding site" evidence="9">
    <location>
        <position position="87"/>
    </location>
    <ligand>
        <name>Mg(2+)</name>
        <dbReference type="ChEBI" id="CHEBI:18420"/>
        <label>2</label>
    </ligand>
</feature>
<dbReference type="InterPro" id="IPR050725">
    <property type="entry name" value="CysQ/Inositol_MonoPase"/>
</dbReference>
<dbReference type="InterPro" id="IPR000760">
    <property type="entry name" value="Inositol_monophosphatase-like"/>
</dbReference>
<dbReference type="PRINTS" id="PR00377">
    <property type="entry name" value="IMPHPHTASES"/>
</dbReference>
<feature type="binding site" evidence="9">
    <location>
        <position position="68"/>
    </location>
    <ligand>
        <name>Mg(2+)</name>
        <dbReference type="ChEBI" id="CHEBI:18420"/>
        <label>1</label>
    </ligand>
</feature>
<feature type="binding site" evidence="9">
    <location>
        <position position="208"/>
    </location>
    <ligand>
        <name>Mg(2+)</name>
        <dbReference type="ChEBI" id="CHEBI:18420"/>
        <label>2</label>
    </ligand>
</feature>
<feature type="binding site" evidence="9">
    <location>
        <begin position="86"/>
        <end position="89"/>
    </location>
    <ligand>
        <name>substrate</name>
    </ligand>
</feature>
<evidence type="ECO:0000256" key="6">
    <source>
        <dbReference type="ARBA" id="ARBA00022801"/>
    </source>
</evidence>
<dbReference type="InterPro" id="IPR006240">
    <property type="entry name" value="CysQ"/>
</dbReference>
<feature type="binding site" evidence="10">
    <location>
        <position position="84"/>
    </location>
    <ligand>
        <name>Mg(2+)</name>
        <dbReference type="ChEBI" id="CHEBI:18420"/>
        <label>1</label>
        <note>catalytic</note>
    </ligand>
</feature>
<dbReference type="GO" id="GO:0005886">
    <property type="term" value="C:plasma membrane"/>
    <property type="evidence" value="ECO:0007669"/>
    <property type="project" value="UniProtKB-SubCell"/>
</dbReference>
<evidence type="ECO:0000313" key="11">
    <source>
        <dbReference type="EMBL" id="ABV84649.1"/>
    </source>
</evidence>
<evidence type="ECO:0000256" key="2">
    <source>
        <dbReference type="ARBA" id="ARBA00005289"/>
    </source>
</evidence>
<dbReference type="GO" id="GO:0000287">
    <property type="term" value="F:magnesium ion binding"/>
    <property type="evidence" value="ECO:0007669"/>
    <property type="project" value="UniProtKB-UniRule"/>
</dbReference>
<reference evidence="11 12" key="1">
    <citation type="journal article" date="2007" name="Genome Res.">
        <title>Lateral gene transfer between obligate intracellular bacteria: evidence from the Rickettsia massiliae genome.</title>
        <authorList>
            <person name="Blanc G."/>
            <person name="Ogata H."/>
            <person name="Robert C."/>
            <person name="Audic S."/>
            <person name="Claverie J.-M."/>
            <person name="Raoult D."/>
        </authorList>
    </citation>
    <scope>NUCLEOTIDE SEQUENCE [LARGE SCALE GENOMIC DNA]</scope>
    <source>
        <strain evidence="12">Mtu5</strain>
    </source>
</reference>
<dbReference type="PROSITE" id="PS00630">
    <property type="entry name" value="IMP_2"/>
    <property type="match status" value="1"/>
</dbReference>
<dbReference type="GO" id="GO:0046854">
    <property type="term" value="P:phosphatidylinositol phosphate biosynthetic process"/>
    <property type="evidence" value="ECO:0007669"/>
    <property type="project" value="InterPro"/>
</dbReference>
<dbReference type="AlphaFoldDB" id="A8F163"/>
<comment type="subcellular location">
    <subcellularLocation>
        <location evidence="9">Cell inner membrane</location>
        <topology evidence="9">Peripheral membrane protein</topology>
        <orientation evidence="9">Cytoplasmic side</orientation>
    </subcellularLocation>
</comment>
<dbReference type="EC" id="3.1.3.7" evidence="9"/>
<dbReference type="Pfam" id="PF00459">
    <property type="entry name" value="Inositol_P"/>
    <property type="match status" value="1"/>
</dbReference>
<evidence type="ECO:0000313" key="12">
    <source>
        <dbReference type="Proteomes" id="UP000001311"/>
    </source>
</evidence>
<dbReference type="SUPFAM" id="SSF56655">
    <property type="entry name" value="Carbohydrate phosphatase"/>
    <property type="match status" value="1"/>
</dbReference>
<evidence type="ECO:0000256" key="7">
    <source>
        <dbReference type="ARBA" id="ARBA00022842"/>
    </source>
</evidence>
<feature type="binding site" evidence="10">
    <location>
        <position position="208"/>
    </location>
    <ligand>
        <name>Mg(2+)</name>
        <dbReference type="ChEBI" id="CHEBI:18420"/>
        <label>1</label>
        <note>catalytic</note>
    </ligand>
</feature>
<dbReference type="EMBL" id="CP000683">
    <property type="protein sequence ID" value="ABV84649.1"/>
    <property type="molecule type" value="Genomic_DNA"/>
</dbReference>
<dbReference type="InterPro" id="IPR020583">
    <property type="entry name" value="Inositol_monoP_metal-BS"/>
</dbReference>
<dbReference type="GO" id="GO:0008441">
    <property type="term" value="F:3'(2'),5'-bisphosphate nucleotidase activity"/>
    <property type="evidence" value="ECO:0007669"/>
    <property type="project" value="UniProtKB-UniRule"/>
</dbReference>
<keyword evidence="8 9" id="KW-0472">Membrane</keyword>
<evidence type="ECO:0000256" key="4">
    <source>
        <dbReference type="ARBA" id="ARBA00022519"/>
    </source>
</evidence>
<dbReference type="CDD" id="cd01638">
    <property type="entry name" value="CysQ"/>
    <property type="match status" value="1"/>
</dbReference>
<feature type="binding site" evidence="9">
    <location>
        <position position="84"/>
    </location>
    <ligand>
        <name>Mg(2+)</name>
        <dbReference type="ChEBI" id="CHEBI:18420"/>
        <label>2</label>
    </ligand>
</feature>
<evidence type="ECO:0000256" key="1">
    <source>
        <dbReference type="ARBA" id="ARBA00001625"/>
    </source>
</evidence>
<evidence type="ECO:0000256" key="9">
    <source>
        <dbReference type="HAMAP-Rule" id="MF_02095"/>
    </source>
</evidence>
<dbReference type="HOGENOM" id="CLU_044118_3_0_5"/>
<feature type="binding site" evidence="10">
    <location>
        <position position="68"/>
    </location>
    <ligand>
        <name>Mg(2+)</name>
        <dbReference type="ChEBI" id="CHEBI:18420"/>
        <label>1</label>
        <note>catalytic</note>
    </ligand>
</feature>
<comment type="cofactor">
    <cofactor evidence="9 10">
        <name>Mg(2+)</name>
        <dbReference type="ChEBI" id="CHEBI:18420"/>
    </cofactor>
</comment>
<evidence type="ECO:0000256" key="8">
    <source>
        <dbReference type="ARBA" id="ARBA00023136"/>
    </source>
</evidence>
<dbReference type="InterPro" id="IPR020550">
    <property type="entry name" value="Inositol_monophosphatase_CS"/>
</dbReference>
<accession>A8F163</accession>
<feature type="binding site" evidence="10">
    <location>
        <position position="87"/>
    </location>
    <ligand>
        <name>Mg(2+)</name>
        <dbReference type="ChEBI" id="CHEBI:18420"/>
        <label>1</label>
        <note>catalytic</note>
    </ligand>
</feature>
<feature type="binding site" evidence="9">
    <location>
        <position position="86"/>
    </location>
    <ligand>
        <name>Mg(2+)</name>
        <dbReference type="ChEBI" id="CHEBI:18420"/>
        <label>1</label>
    </ligand>
</feature>
<comment type="catalytic activity">
    <reaction evidence="1 9">
        <text>adenosine 3',5'-bisphosphate + H2O = AMP + phosphate</text>
        <dbReference type="Rhea" id="RHEA:10040"/>
        <dbReference type="ChEBI" id="CHEBI:15377"/>
        <dbReference type="ChEBI" id="CHEBI:43474"/>
        <dbReference type="ChEBI" id="CHEBI:58343"/>
        <dbReference type="ChEBI" id="CHEBI:456215"/>
        <dbReference type="EC" id="3.1.3.7"/>
    </reaction>
</comment>
<dbReference type="HAMAP" id="MF_02095">
    <property type="entry name" value="CysQ"/>
    <property type="match status" value="1"/>
</dbReference>
<evidence type="ECO:0000256" key="10">
    <source>
        <dbReference type="PIRSR" id="PIRSR600760-2"/>
    </source>
</evidence>
<comment type="similarity">
    <text evidence="2 9">Belongs to the inositol monophosphatase superfamily. CysQ family.</text>
</comment>
<dbReference type="Gene3D" id="3.40.190.80">
    <property type="match status" value="1"/>
</dbReference>
<keyword evidence="12" id="KW-1185">Reference proteome</keyword>
<evidence type="ECO:0000256" key="5">
    <source>
        <dbReference type="ARBA" id="ARBA00022723"/>
    </source>
</evidence>
<feature type="binding site" evidence="9">
    <location>
        <position position="208"/>
    </location>
    <ligand>
        <name>substrate</name>
    </ligand>
</feature>
<evidence type="ECO:0000256" key="3">
    <source>
        <dbReference type="ARBA" id="ARBA00022475"/>
    </source>
</evidence>
<dbReference type="GO" id="GO:0050427">
    <property type="term" value="P:3'-phosphoadenosine 5'-phosphosulfate metabolic process"/>
    <property type="evidence" value="ECO:0007669"/>
    <property type="project" value="TreeGrafter"/>
</dbReference>
<comment type="function">
    <text evidence="9">Converts adenosine-3',5'-bisphosphate (PAP) to AMP.</text>
</comment>
<organism evidence="11 12">
    <name type="scientific">Rickettsia massiliae (strain Mtu5)</name>
    <dbReference type="NCBI Taxonomy" id="416276"/>
    <lineage>
        <taxon>Bacteria</taxon>
        <taxon>Pseudomonadati</taxon>
        <taxon>Pseudomonadota</taxon>
        <taxon>Alphaproteobacteria</taxon>
        <taxon>Rickettsiales</taxon>
        <taxon>Rickettsiaceae</taxon>
        <taxon>Rickettsieae</taxon>
        <taxon>Rickettsia</taxon>
        <taxon>spotted fever group</taxon>
    </lineage>
</organism>
<keyword evidence="4 9" id="KW-0997">Cell inner membrane</keyword>
<dbReference type="Gene3D" id="3.30.540.10">
    <property type="entry name" value="Fructose-1,6-Bisphosphatase, subunit A, domain 1"/>
    <property type="match status" value="1"/>
</dbReference>
<dbReference type="GO" id="GO:0000103">
    <property type="term" value="P:sulfate assimilation"/>
    <property type="evidence" value="ECO:0007669"/>
    <property type="project" value="TreeGrafter"/>
</dbReference>
<protein>
    <recommendedName>
        <fullName evidence="9">3'(2'),5'-bisphosphate nucleotidase CysQ</fullName>
        <ecNumber evidence="9">3.1.3.7</ecNumber>
    </recommendedName>
    <alternativeName>
        <fullName evidence="9">3'(2'),5-bisphosphonucleoside 3'(2')-phosphohydrolase</fullName>
    </alternativeName>
    <alternativeName>
        <fullName evidence="9">3'-phosphoadenosine 5'-phosphate phosphatase</fullName>
        <shortName evidence="9">PAP phosphatase</shortName>
    </alternativeName>
</protein>
<dbReference type="PROSITE" id="PS00629">
    <property type="entry name" value="IMP_1"/>
    <property type="match status" value="1"/>
</dbReference>
<dbReference type="KEGG" id="rms:RMA_0409"/>
<feature type="binding site" evidence="9">
    <location>
        <position position="68"/>
    </location>
    <ligand>
        <name>substrate</name>
    </ligand>
</feature>
<keyword evidence="3 9" id="KW-1003">Cell membrane</keyword>
<dbReference type="PANTHER" id="PTHR43028">
    <property type="entry name" value="3'(2'),5'-BISPHOSPHATE NUCLEOTIDASE 1"/>
    <property type="match status" value="1"/>
</dbReference>
<keyword evidence="5 9" id="KW-0479">Metal-binding</keyword>
<name>A8F163_RICM5</name>
<keyword evidence="6 9" id="KW-0378">Hydrolase</keyword>